<reference evidence="4" key="1">
    <citation type="journal article" date="2020" name="Stud. Mycol.">
        <title>101 Dothideomycetes genomes: A test case for predicting lifestyles and emergence of pathogens.</title>
        <authorList>
            <person name="Haridas S."/>
            <person name="Albert R."/>
            <person name="Binder M."/>
            <person name="Bloem J."/>
            <person name="LaButti K."/>
            <person name="Salamov A."/>
            <person name="Andreopoulos B."/>
            <person name="Baker S."/>
            <person name="Barry K."/>
            <person name="Bills G."/>
            <person name="Bluhm B."/>
            <person name="Cannon C."/>
            <person name="Castanera R."/>
            <person name="Culley D."/>
            <person name="Daum C."/>
            <person name="Ezra D."/>
            <person name="Gonzalez J."/>
            <person name="Henrissat B."/>
            <person name="Kuo A."/>
            <person name="Liang C."/>
            <person name="Lipzen A."/>
            <person name="Lutzoni F."/>
            <person name="Magnuson J."/>
            <person name="Mondo S."/>
            <person name="Nolan M."/>
            <person name="Ohm R."/>
            <person name="Pangilinan J."/>
            <person name="Park H.-J."/>
            <person name="Ramirez L."/>
            <person name="Alfaro M."/>
            <person name="Sun H."/>
            <person name="Tritt A."/>
            <person name="Yoshinaga Y."/>
            <person name="Zwiers L.-H."/>
            <person name="Turgeon B."/>
            <person name="Goodwin S."/>
            <person name="Spatafora J."/>
            <person name="Crous P."/>
            <person name="Grigoriev I."/>
        </authorList>
    </citation>
    <scope>NUCLEOTIDE SEQUENCE [LARGE SCALE GENOMIC DNA]</scope>
    <source>
        <strain evidence="4">CBS 304.66</strain>
    </source>
</reference>
<keyword evidence="4" id="KW-1185">Reference proteome</keyword>
<dbReference type="EMBL" id="ML986695">
    <property type="protein sequence ID" value="KAF2259920.1"/>
    <property type="molecule type" value="Genomic_DNA"/>
</dbReference>
<dbReference type="AlphaFoldDB" id="A0A9P4MW86"/>
<gene>
    <name evidence="3" type="ORF">CC78DRAFT_585432</name>
</gene>
<organism evidence="3 4">
    <name type="scientific">Lojkania enalia</name>
    <dbReference type="NCBI Taxonomy" id="147567"/>
    <lineage>
        <taxon>Eukaryota</taxon>
        <taxon>Fungi</taxon>
        <taxon>Dikarya</taxon>
        <taxon>Ascomycota</taxon>
        <taxon>Pezizomycotina</taxon>
        <taxon>Dothideomycetes</taxon>
        <taxon>Pleosporomycetidae</taxon>
        <taxon>Pleosporales</taxon>
        <taxon>Pleosporales incertae sedis</taxon>
        <taxon>Lojkania</taxon>
    </lineage>
</organism>
<name>A0A9P4MW86_9PLEO</name>
<protein>
    <submittedName>
        <fullName evidence="3">Uncharacterized protein</fullName>
    </submittedName>
</protein>
<feature type="compositionally biased region" description="Low complexity" evidence="1">
    <location>
        <begin position="158"/>
        <end position="213"/>
    </location>
</feature>
<evidence type="ECO:0000313" key="3">
    <source>
        <dbReference type="EMBL" id="KAF2259920.1"/>
    </source>
</evidence>
<proteinExistence type="predicted"/>
<evidence type="ECO:0000256" key="2">
    <source>
        <dbReference type="SAM" id="SignalP"/>
    </source>
</evidence>
<feature type="chain" id="PRO_5040236873" evidence="2">
    <location>
        <begin position="21"/>
        <end position="257"/>
    </location>
</feature>
<dbReference type="Proteomes" id="UP000800093">
    <property type="component" value="Unassembled WGS sequence"/>
</dbReference>
<keyword evidence="2" id="KW-0732">Signal</keyword>
<sequence length="257" mass="26579">MYPQPSLLVFVPAFFRAAAGIVIVVTDPPTITPPSTVPASEVLSWSSSFRNEVNLRYASYLTQSSNAASIVSVVESLTSISSVAEFYATASFPPEATNLEEFEVLTTEPPYYTAQPSEALEFDRQQGQIYRSIQEDVLIDNGIAFSDPTSDGNSSAEGPASTSSASQTPSSGATSPVSTGSASANPGSSAVSSTSTEAANQAPNSASASPTSTEDPDSSAESLTLTGVTPMMGAIDESICFRHNAAGSAFIPPHKPC</sequence>
<feature type="signal peptide" evidence="2">
    <location>
        <begin position="1"/>
        <end position="20"/>
    </location>
</feature>
<feature type="region of interest" description="Disordered" evidence="1">
    <location>
        <begin position="143"/>
        <end position="223"/>
    </location>
</feature>
<evidence type="ECO:0000313" key="4">
    <source>
        <dbReference type="Proteomes" id="UP000800093"/>
    </source>
</evidence>
<comment type="caution">
    <text evidence="3">The sequence shown here is derived from an EMBL/GenBank/DDBJ whole genome shotgun (WGS) entry which is preliminary data.</text>
</comment>
<feature type="compositionally biased region" description="Polar residues" evidence="1">
    <location>
        <begin position="147"/>
        <end position="156"/>
    </location>
</feature>
<evidence type="ECO:0000256" key="1">
    <source>
        <dbReference type="SAM" id="MobiDB-lite"/>
    </source>
</evidence>
<accession>A0A9P4MW86</accession>